<dbReference type="Pfam" id="PF09339">
    <property type="entry name" value="HTH_IclR"/>
    <property type="match status" value="1"/>
</dbReference>
<evidence type="ECO:0000313" key="6">
    <source>
        <dbReference type="EMBL" id="SHH10000.1"/>
    </source>
</evidence>
<feature type="domain" description="IclR-ED" evidence="5">
    <location>
        <begin position="66"/>
        <end position="247"/>
    </location>
</feature>
<proteinExistence type="predicted"/>
<feature type="domain" description="HTH iclR-type" evidence="4">
    <location>
        <begin position="2"/>
        <end position="65"/>
    </location>
</feature>
<sequence>MDKTLLKGLMVLETISRLDGEAHTLDQVAAEVGLTRSNTHRTLQTLAHAGYLRRDTETGAYRCTLKMFELGARQLAGMDARRLAPPFMRELARKTGETVHLSVLDDLDVVYVDKIDSAQPLVAYSTVGGRAPAYAVATGKALLAFQAPDYIEHYSNSVRKHTENTHVSISALKQELADIARIGYAMNRGEWRPGIGGIAAPVFNGLDKVVAALGISGPLERLTNQKMAQFAPLVQQTARELSAHMGYRGGYFGLAA</sequence>
<dbReference type="STRING" id="658167.SAMN04488135_102181"/>
<dbReference type="SUPFAM" id="SSF46785">
    <property type="entry name" value="Winged helix' DNA-binding domain"/>
    <property type="match status" value="1"/>
</dbReference>
<evidence type="ECO:0000256" key="2">
    <source>
        <dbReference type="ARBA" id="ARBA00023125"/>
    </source>
</evidence>
<gene>
    <name evidence="6" type="ORF">SAMN04488135_102181</name>
</gene>
<keyword evidence="1" id="KW-0805">Transcription regulation</keyword>
<dbReference type="Gene3D" id="1.10.10.10">
    <property type="entry name" value="Winged helix-like DNA-binding domain superfamily/Winged helix DNA-binding domain"/>
    <property type="match status" value="1"/>
</dbReference>
<dbReference type="InterPro" id="IPR036388">
    <property type="entry name" value="WH-like_DNA-bd_sf"/>
</dbReference>
<dbReference type="OrthoDB" id="13103at2"/>
<dbReference type="SUPFAM" id="SSF55781">
    <property type="entry name" value="GAF domain-like"/>
    <property type="match status" value="1"/>
</dbReference>
<dbReference type="SMART" id="SM00346">
    <property type="entry name" value="HTH_ICLR"/>
    <property type="match status" value="1"/>
</dbReference>
<dbReference type="InterPro" id="IPR050707">
    <property type="entry name" value="HTH_MetabolicPath_Reg"/>
</dbReference>
<dbReference type="InterPro" id="IPR029016">
    <property type="entry name" value="GAF-like_dom_sf"/>
</dbReference>
<dbReference type="InterPro" id="IPR005471">
    <property type="entry name" value="Tscrpt_reg_IclR_N"/>
</dbReference>
<accession>A0A1M5Q7U4</accession>
<dbReference type="GO" id="GO:0003700">
    <property type="term" value="F:DNA-binding transcription factor activity"/>
    <property type="evidence" value="ECO:0007669"/>
    <property type="project" value="TreeGrafter"/>
</dbReference>
<keyword evidence="2" id="KW-0238">DNA-binding</keyword>
<keyword evidence="3" id="KW-0804">Transcription</keyword>
<dbReference type="InterPro" id="IPR014757">
    <property type="entry name" value="Tscrpt_reg_IclR_C"/>
</dbReference>
<evidence type="ECO:0000313" key="7">
    <source>
        <dbReference type="Proteomes" id="UP000184226"/>
    </source>
</evidence>
<keyword evidence="7" id="KW-1185">Reference proteome</keyword>
<dbReference type="EMBL" id="FQXE01000002">
    <property type="protein sequence ID" value="SHH10000.1"/>
    <property type="molecule type" value="Genomic_DNA"/>
</dbReference>
<dbReference type="PANTHER" id="PTHR30136">
    <property type="entry name" value="HELIX-TURN-HELIX TRANSCRIPTIONAL REGULATOR, ICLR FAMILY"/>
    <property type="match status" value="1"/>
</dbReference>
<evidence type="ECO:0000259" key="4">
    <source>
        <dbReference type="PROSITE" id="PS51077"/>
    </source>
</evidence>
<dbReference type="InterPro" id="IPR036390">
    <property type="entry name" value="WH_DNA-bd_sf"/>
</dbReference>
<dbReference type="Pfam" id="PF01614">
    <property type="entry name" value="IclR_C"/>
    <property type="match status" value="1"/>
</dbReference>
<reference evidence="6 7" key="1">
    <citation type="submission" date="2016-11" db="EMBL/GenBank/DDBJ databases">
        <authorList>
            <person name="Jaros S."/>
            <person name="Januszkiewicz K."/>
            <person name="Wedrychowicz H."/>
        </authorList>
    </citation>
    <scope>NUCLEOTIDE SEQUENCE [LARGE SCALE GENOMIC DNA]</scope>
    <source>
        <strain evidence="6 7">CGMCC 1.10190</strain>
    </source>
</reference>
<dbReference type="AlphaFoldDB" id="A0A1M5Q7U4"/>
<name>A0A1M5Q7U4_9BURK</name>
<dbReference type="PROSITE" id="PS51078">
    <property type="entry name" value="ICLR_ED"/>
    <property type="match status" value="1"/>
</dbReference>
<dbReference type="GO" id="GO:0003677">
    <property type="term" value="F:DNA binding"/>
    <property type="evidence" value="ECO:0007669"/>
    <property type="project" value="UniProtKB-KW"/>
</dbReference>
<dbReference type="Gene3D" id="3.30.450.40">
    <property type="match status" value="1"/>
</dbReference>
<organism evidence="6 7">
    <name type="scientific">Pollutimonas bauzanensis</name>
    <dbReference type="NCBI Taxonomy" id="658167"/>
    <lineage>
        <taxon>Bacteria</taxon>
        <taxon>Pseudomonadati</taxon>
        <taxon>Pseudomonadota</taxon>
        <taxon>Betaproteobacteria</taxon>
        <taxon>Burkholderiales</taxon>
        <taxon>Alcaligenaceae</taxon>
        <taxon>Pollutimonas</taxon>
    </lineage>
</organism>
<evidence type="ECO:0000256" key="1">
    <source>
        <dbReference type="ARBA" id="ARBA00023015"/>
    </source>
</evidence>
<evidence type="ECO:0000259" key="5">
    <source>
        <dbReference type="PROSITE" id="PS51078"/>
    </source>
</evidence>
<dbReference type="PROSITE" id="PS51077">
    <property type="entry name" value="HTH_ICLR"/>
    <property type="match status" value="1"/>
</dbReference>
<dbReference type="GO" id="GO:0045892">
    <property type="term" value="P:negative regulation of DNA-templated transcription"/>
    <property type="evidence" value="ECO:0007669"/>
    <property type="project" value="TreeGrafter"/>
</dbReference>
<evidence type="ECO:0000256" key="3">
    <source>
        <dbReference type="ARBA" id="ARBA00023163"/>
    </source>
</evidence>
<protein>
    <submittedName>
        <fullName evidence="6">Transcriptional regulator, IclR family</fullName>
    </submittedName>
</protein>
<dbReference type="PANTHER" id="PTHR30136:SF35">
    <property type="entry name" value="HTH-TYPE TRANSCRIPTIONAL REGULATOR RV1719"/>
    <property type="match status" value="1"/>
</dbReference>
<dbReference type="Proteomes" id="UP000184226">
    <property type="component" value="Unassembled WGS sequence"/>
</dbReference>
<dbReference type="RefSeq" id="WP_073101828.1">
    <property type="nucleotide sequence ID" value="NZ_FQXE01000002.1"/>
</dbReference>